<dbReference type="Proteomes" id="UP001301769">
    <property type="component" value="Unassembled WGS sequence"/>
</dbReference>
<evidence type="ECO:0000313" key="4">
    <source>
        <dbReference type="EMBL" id="KAK4216730.1"/>
    </source>
</evidence>
<proteinExistence type="predicted"/>
<name>A0AAN7BD92_9PEZI</name>
<dbReference type="PANTHER" id="PTHR47784:SF5">
    <property type="entry name" value="STEROL UPTAKE CONTROL PROTEIN 2"/>
    <property type="match status" value="1"/>
</dbReference>
<keyword evidence="5" id="KW-1185">Reference proteome</keyword>
<dbReference type="Gene3D" id="4.10.240.10">
    <property type="entry name" value="Zn(2)-C6 fungal-type DNA-binding domain"/>
    <property type="match status" value="1"/>
</dbReference>
<feature type="region of interest" description="Disordered" evidence="2">
    <location>
        <begin position="1"/>
        <end position="31"/>
    </location>
</feature>
<keyword evidence="1" id="KW-0539">Nucleus</keyword>
<reference evidence="4" key="1">
    <citation type="journal article" date="2023" name="Mol. Phylogenet. Evol.">
        <title>Genome-scale phylogeny and comparative genomics of the fungal order Sordariales.</title>
        <authorList>
            <person name="Hensen N."/>
            <person name="Bonometti L."/>
            <person name="Westerberg I."/>
            <person name="Brannstrom I.O."/>
            <person name="Guillou S."/>
            <person name="Cros-Aarteil S."/>
            <person name="Calhoun S."/>
            <person name="Haridas S."/>
            <person name="Kuo A."/>
            <person name="Mondo S."/>
            <person name="Pangilinan J."/>
            <person name="Riley R."/>
            <person name="LaButti K."/>
            <person name="Andreopoulos B."/>
            <person name="Lipzen A."/>
            <person name="Chen C."/>
            <person name="Yan M."/>
            <person name="Daum C."/>
            <person name="Ng V."/>
            <person name="Clum A."/>
            <person name="Steindorff A."/>
            <person name="Ohm R.A."/>
            <person name="Martin F."/>
            <person name="Silar P."/>
            <person name="Natvig D.O."/>
            <person name="Lalanne C."/>
            <person name="Gautier V."/>
            <person name="Ament-Velasquez S.L."/>
            <person name="Kruys A."/>
            <person name="Hutchinson M.I."/>
            <person name="Powell A.J."/>
            <person name="Barry K."/>
            <person name="Miller A.N."/>
            <person name="Grigoriev I.V."/>
            <person name="Debuchy R."/>
            <person name="Gladieux P."/>
            <person name="Hiltunen Thoren M."/>
            <person name="Johannesson H."/>
        </authorList>
    </citation>
    <scope>NUCLEOTIDE SEQUENCE</scope>
    <source>
        <strain evidence="4">PSN293</strain>
    </source>
</reference>
<dbReference type="PANTHER" id="PTHR47784">
    <property type="entry name" value="STEROL UPTAKE CONTROL PROTEIN 2"/>
    <property type="match status" value="1"/>
</dbReference>
<dbReference type="GO" id="GO:0001228">
    <property type="term" value="F:DNA-binding transcription activator activity, RNA polymerase II-specific"/>
    <property type="evidence" value="ECO:0007669"/>
    <property type="project" value="TreeGrafter"/>
</dbReference>
<gene>
    <name evidence="4" type="ORF">QBC37DRAFT_385054</name>
</gene>
<dbReference type="SMART" id="SM00066">
    <property type="entry name" value="GAL4"/>
    <property type="match status" value="1"/>
</dbReference>
<dbReference type="Pfam" id="PF00172">
    <property type="entry name" value="Zn_clus"/>
    <property type="match status" value="1"/>
</dbReference>
<dbReference type="AlphaFoldDB" id="A0AAN7BD92"/>
<dbReference type="GO" id="GO:0008270">
    <property type="term" value="F:zinc ion binding"/>
    <property type="evidence" value="ECO:0007669"/>
    <property type="project" value="InterPro"/>
</dbReference>
<organism evidence="4 5">
    <name type="scientific">Rhypophila decipiens</name>
    <dbReference type="NCBI Taxonomy" id="261697"/>
    <lineage>
        <taxon>Eukaryota</taxon>
        <taxon>Fungi</taxon>
        <taxon>Dikarya</taxon>
        <taxon>Ascomycota</taxon>
        <taxon>Pezizomycotina</taxon>
        <taxon>Sordariomycetes</taxon>
        <taxon>Sordariomycetidae</taxon>
        <taxon>Sordariales</taxon>
        <taxon>Naviculisporaceae</taxon>
        <taxon>Rhypophila</taxon>
    </lineage>
</organism>
<dbReference type="PROSITE" id="PS00463">
    <property type="entry name" value="ZN2_CY6_FUNGAL_1"/>
    <property type="match status" value="1"/>
</dbReference>
<protein>
    <recommendedName>
        <fullName evidence="3">Zn(2)-C6 fungal-type domain-containing protein</fullName>
    </recommendedName>
</protein>
<evidence type="ECO:0000256" key="2">
    <source>
        <dbReference type="SAM" id="MobiDB-lite"/>
    </source>
</evidence>
<dbReference type="InterPro" id="IPR053157">
    <property type="entry name" value="Sterol_Uptake_Regulator"/>
</dbReference>
<evidence type="ECO:0000259" key="3">
    <source>
        <dbReference type="PROSITE" id="PS50048"/>
    </source>
</evidence>
<dbReference type="InterPro" id="IPR036864">
    <property type="entry name" value="Zn2-C6_fun-type_DNA-bd_sf"/>
</dbReference>
<dbReference type="InterPro" id="IPR001138">
    <property type="entry name" value="Zn2Cys6_DnaBD"/>
</dbReference>
<reference evidence="4" key="2">
    <citation type="submission" date="2023-05" db="EMBL/GenBank/DDBJ databases">
        <authorList>
            <consortium name="Lawrence Berkeley National Laboratory"/>
            <person name="Steindorff A."/>
            <person name="Hensen N."/>
            <person name="Bonometti L."/>
            <person name="Westerberg I."/>
            <person name="Brannstrom I.O."/>
            <person name="Guillou S."/>
            <person name="Cros-Aarteil S."/>
            <person name="Calhoun S."/>
            <person name="Haridas S."/>
            <person name="Kuo A."/>
            <person name="Mondo S."/>
            <person name="Pangilinan J."/>
            <person name="Riley R."/>
            <person name="Labutti K."/>
            <person name="Andreopoulos B."/>
            <person name="Lipzen A."/>
            <person name="Chen C."/>
            <person name="Yanf M."/>
            <person name="Daum C."/>
            <person name="Ng V."/>
            <person name="Clum A."/>
            <person name="Ohm R."/>
            <person name="Martin F."/>
            <person name="Silar P."/>
            <person name="Natvig D."/>
            <person name="Lalanne C."/>
            <person name="Gautier V."/>
            <person name="Ament-Velasquez S.L."/>
            <person name="Kruys A."/>
            <person name="Hutchinson M.I."/>
            <person name="Powell A.J."/>
            <person name="Barry K."/>
            <person name="Miller A.N."/>
            <person name="Grigoriev I.V."/>
            <person name="Debuchy R."/>
            <person name="Gladieux P."/>
            <person name="Thoren M.H."/>
            <person name="Johannesson H."/>
        </authorList>
    </citation>
    <scope>NUCLEOTIDE SEQUENCE</scope>
    <source>
        <strain evidence="4">PSN293</strain>
    </source>
</reference>
<dbReference type="EMBL" id="MU858065">
    <property type="protein sequence ID" value="KAK4216730.1"/>
    <property type="molecule type" value="Genomic_DNA"/>
</dbReference>
<feature type="domain" description="Zn(2)-C6 fungal-type" evidence="3">
    <location>
        <begin position="32"/>
        <end position="62"/>
    </location>
</feature>
<dbReference type="SUPFAM" id="SSF57701">
    <property type="entry name" value="Zn2/Cys6 DNA-binding domain"/>
    <property type="match status" value="1"/>
</dbReference>
<dbReference type="PROSITE" id="PS50048">
    <property type="entry name" value="ZN2_CY6_FUNGAL_2"/>
    <property type="match status" value="1"/>
</dbReference>
<dbReference type="CDD" id="cd00067">
    <property type="entry name" value="GAL4"/>
    <property type="match status" value="1"/>
</dbReference>
<accession>A0AAN7BD92</accession>
<evidence type="ECO:0000256" key="1">
    <source>
        <dbReference type="ARBA" id="ARBA00023242"/>
    </source>
</evidence>
<evidence type="ECO:0000313" key="5">
    <source>
        <dbReference type="Proteomes" id="UP001301769"/>
    </source>
</evidence>
<comment type="caution">
    <text evidence="4">The sequence shown here is derived from an EMBL/GenBank/DDBJ whole genome shotgun (WGS) entry which is preliminary data.</text>
</comment>
<sequence length="643" mass="70238">MDDIAGSYYNSQTGTPSRDFRPRRPHQKSKNGCNQCKNRRIKCDELKPRCTRCSKGDLLCRYPDNTSGGEPSPSGLTHNLRIAPGTGSCAPGRYYLGSYFPNYPPDQPCLSRASCPVVPPPPGPASDYSELWSHFNAHTSQTLSFEDEDLYALQVGIPGLVKDCPALAATILSVAATCSCVDIISHAAPIPGDRERVIELLGQANRHHLHSLQNMQRVIAAGGPAPHEEYDHILANAWLMAAYGTASHRLRIWLHKTQPAGQPLEEQFLPNQSGWITMFQTVHTVYTSLLRHSQESRGISPFGDFWTGEGVLTETTSTPTALADNTAPFAEEIILTAGGPMPLSRHVLFPILVSTSEDAFRALRQHGRQVSLILNNANAGAAGVSATPSHQESLSSSLSSIEILSNIVTQIQNASSSAQTISQQPHDPSCGSPLSQFGEVSPWLRRYLSRALAVTPSRSLRRLLMAFLYRVPRPFLHTIERLLDSFPLDTCLDESSSPVLDFAGSGGLIDPALTETETGTTGETNMSNQGEIDKEMLHEGTRTSQLESKNTADTQGMLDALALDVFAYWLAFTLLLDGVWFIGDVGSWELSRIVGMVKSGRLKMDSVSLESSNLEDRTGAKWWPGRIYDYAEGLKTGEAPETF</sequence>